<proteinExistence type="inferred from homology"/>
<evidence type="ECO:0000313" key="6">
    <source>
        <dbReference type="EMBL" id="ANK13170.1"/>
    </source>
</evidence>
<accession>A0A192D513</accession>
<dbReference type="Gene3D" id="3.90.79.10">
    <property type="entry name" value="Nucleoside Triphosphate Pyrophosphohydrolase"/>
    <property type="match status" value="1"/>
</dbReference>
<dbReference type="InterPro" id="IPR020476">
    <property type="entry name" value="Nudix_hydrolase"/>
</dbReference>
<dbReference type="SUPFAM" id="SSF55811">
    <property type="entry name" value="Nudix"/>
    <property type="match status" value="1"/>
</dbReference>
<name>A0A192D513_9SPHN</name>
<dbReference type="GO" id="GO:0016787">
    <property type="term" value="F:hydrolase activity"/>
    <property type="evidence" value="ECO:0007669"/>
    <property type="project" value="UniProtKB-KW"/>
</dbReference>
<dbReference type="RefSeq" id="WP_068351245.1">
    <property type="nucleotide sequence ID" value="NZ_CP016033.1"/>
</dbReference>
<comment type="cofactor">
    <cofactor evidence="1">
        <name>Mg(2+)</name>
        <dbReference type="ChEBI" id="CHEBI:18420"/>
    </cofactor>
</comment>
<dbReference type="EMBL" id="CP016033">
    <property type="protein sequence ID" value="ANK13170.1"/>
    <property type="molecule type" value="Genomic_DNA"/>
</dbReference>
<evidence type="ECO:0000256" key="4">
    <source>
        <dbReference type="RuleBase" id="RU003476"/>
    </source>
</evidence>
<organism evidence="6 7">
    <name type="scientific">Erythrobacter neustonensis</name>
    <dbReference type="NCBI Taxonomy" id="1112"/>
    <lineage>
        <taxon>Bacteria</taxon>
        <taxon>Pseudomonadati</taxon>
        <taxon>Pseudomonadota</taxon>
        <taxon>Alphaproteobacteria</taxon>
        <taxon>Sphingomonadales</taxon>
        <taxon>Erythrobacteraceae</taxon>
        <taxon>Erythrobacter/Porphyrobacter group</taxon>
        <taxon>Erythrobacter</taxon>
    </lineage>
</organism>
<evidence type="ECO:0000256" key="3">
    <source>
        <dbReference type="ARBA" id="ARBA00022842"/>
    </source>
</evidence>
<dbReference type="InterPro" id="IPR015797">
    <property type="entry name" value="NUDIX_hydrolase-like_dom_sf"/>
</dbReference>
<dbReference type="OrthoDB" id="9761969at2"/>
<protein>
    <submittedName>
        <fullName evidence="6">DNA mismatch repair protein MutT</fullName>
    </submittedName>
</protein>
<keyword evidence="3" id="KW-0460">Magnesium</keyword>
<keyword evidence="7" id="KW-1185">Reference proteome</keyword>
<dbReference type="PRINTS" id="PR00502">
    <property type="entry name" value="NUDIXFAMILY"/>
</dbReference>
<evidence type="ECO:0000313" key="7">
    <source>
        <dbReference type="Proteomes" id="UP000078263"/>
    </source>
</evidence>
<dbReference type="Pfam" id="PF00293">
    <property type="entry name" value="NUDIX"/>
    <property type="match status" value="1"/>
</dbReference>
<dbReference type="InterPro" id="IPR000086">
    <property type="entry name" value="NUDIX_hydrolase_dom"/>
</dbReference>
<dbReference type="PANTHER" id="PTHR43046:SF12">
    <property type="entry name" value="GDP-MANNOSE MANNOSYL HYDROLASE"/>
    <property type="match status" value="1"/>
</dbReference>
<comment type="similarity">
    <text evidence="4">Belongs to the Nudix hydrolase family.</text>
</comment>
<dbReference type="InterPro" id="IPR020084">
    <property type="entry name" value="NUDIX_hydrolase_CS"/>
</dbReference>
<dbReference type="AlphaFoldDB" id="A0A192D513"/>
<keyword evidence="2 4" id="KW-0378">Hydrolase</keyword>
<sequence>MTDGARLNPALRLRQAARLIVVDAAGRTLLFRFDVPGRAPFWCTPGGEVDAGETFEDAARRELFEEAGIAIDDPGPQIARMTPEFVTVEGEPVQADERFFLVRVANARVDTGGHTALEQRVMTQHRWFTLGELEAWPEAVFPVELAAMIRSQIAT</sequence>
<dbReference type="PROSITE" id="PS00893">
    <property type="entry name" value="NUDIX_BOX"/>
    <property type="match status" value="1"/>
</dbReference>
<dbReference type="KEGG" id="pns:A9D12_09685"/>
<evidence type="ECO:0000256" key="1">
    <source>
        <dbReference type="ARBA" id="ARBA00001946"/>
    </source>
</evidence>
<reference evidence="6 7" key="1">
    <citation type="submission" date="2016-05" db="EMBL/GenBank/DDBJ databases">
        <title>Compelete Genome Sequence of Bacteriochlorophyll-Synthesizing Bacterium Porphyrobacter neustonensis DSM 9434.</title>
        <authorList>
            <person name="Shi X.-L."/>
            <person name="Wu Y.-H."/>
            <person name="Cheng H."/>
            <person name="Xu L."/>
            <person name="Zhang X.-Q."/>
            <person name="Wang C.-S."/>
            <person name="Xu X.-W."/>
        </authorList>
    </citation>
    <scope>NUCLEOTIDE SEQUENCE [LARGE SCALE GENOMIC DNA]</scope>
    <source>
        <strain evidence="6 7">DSM 9434</strain>
    </source>
</reference>
<dbReference type="Proteomes" id="UP000078263">
    <property type="component" value="Chromosome"/>
</dbReference>
<dbReference type="PANTHER" id="PTHR43046">
    <property type="entry name" value="GDP-MANNOSE MANNOSYL HYDROLASE"/>
    <property type="match status" value="1"/>
</dbReference>
<dbReference type="STRING" id="1112.A9D12_09685"/>
<evidence type="ECO:0000259" key="5">
    <source>
        <dbReference type="PROSITE" id="PS51462"/>
    </source>
</evidence>
<dbReference type="CDD" id="cd04685">
    <property type="entry name" value="NUDIX_Hydrolase"/>
    <property type="match status" value="1"/>
</dbReference>
<feature type="domain" description="Nudix hydrolase" evidence="5">
    <location>
        <begin position="12"/>
        <end position="151"/>
    </location>
</feature>
<gene>
    <name evidence="6" type="ORF">A9D12_09685</name>
</gene>
<dbReference type="PROSITE" id="PS51462">
    <property type="entry name" value="NUDIX"/>
    <property type="match status" value="1"/>
</dbReference>
<evidence type="ECO:0000256" key="2">
    <source>
        <dbReference type="ARBA" id="ARBA00022801"/>
    </source>
</evidence>